<comment type="caution">
    <text evidence="7">The sequence shown here is derived from an EMBL/GenBank/DDBJ whole genome shotgun (WGS) entry which is preliminary data.</text>
</comment>
<evidence type="ECO:0000259" key="6">
    <source>
        <dbReference type="Pfam" id="PF00419"/>
    </source>
</evidence>
<dbReference type="PANTHER" id="PTHR33420:SF12">
    <property type="entry name" value="FIMBRIN-LIKE PROTEIN FIMI-RELATED"/>
    <property type="match status" value="1"/>
</dbReference>
<dbReference type="GO" id="GO:0043709">
    <property type="term" value="P:cell adhesion involved in single-species biofilm formation"/>
    <property type="evidence" value="ECO:0007669"/>
    <property type="project" value="TreeGrafter"/>
</dbReference>
<feature type="chain" id="PRO_5043487468" evidence="5">
    <location>
        <begin position="20"/>
        <end position="183"/>
    </location>
</feature>
<dbReference type="InterPro" id="IPR008966">
    <property type="entry name" value="Adhesion_dom_sf"/>
</dbReference>
<dbReference type="InterPro" id="IPR036937">
    <property type="entry name" value="Adhesion_dom_fimbrial_sf"/>
</dbReference>
<dbReference type="InterPro" id="IPR000259">
    <property type="entry name" value="Adhesion_dom_fimbrial"/>
</dbReference>
<dbReference type="GO" id="GO:0009289">
    <property type="term" value="C:pilus"/>
    <property type="evidence" value="ECO:0007669"/>
    <property type="project" value="UniProtKB-SubCell"/>
</dbReference>
<evidence type="ECO:0000313" key="8">
    <source>
        <dbReference type="Proteomes" id="UP001202943"/>
    </source>
</evidence>
<proteinExistence type="inferred from homology"/>
<feature type="signal peptide" evidence="5">
    <location>
        <begin position="1"/>
        <end position="19"/>
    </location>
</feature>
<comment type="subcellular location">
    <subcellularLocation>
        <location evidence="1">Fimbrium</location>
    </subcellularLocation>
</comment>
<dbReference type="PANTHER" id="PTHR33420">
    <property type="entry name" value="FIMBRIAL SUBUNIT ELFA-RELATED"/>
    <property type="match status" value="1"/>
</dbReference>
<dbReference type="Pfam" id="PF00419">
    <property type="entry name" value="Fimbrial"/>
    <property type="match status" value="1"/>
</dbReference>
<dbReference type="Proteomes" id="UP001202943">
    <property type="component" value="Unassembled WGS sequence"/>
</dbReference>
<evidence type="ECO:0000313" key="7">
    <source>
        <dbReference type="EMBL" id="MCO1619057.1"/>
    </source>
</evidence>
<dbReference type="InterPro" id="IPR050263">
    <property type="entry name" value="Bact_Fimbrial_Adh_Pro"/>
</dbReference>
<feature type="domain" description="Fimbrial-type adhesion" evidence="6">
    <location>
        <begin position="27"/>
        <end position="181"/>
    </location>
</feature>
<evidence type="ECO:0000256" key="2">
    <source>
        <dbReference type="ARBA" id="ARBA00006671"/>
    </source>
</evidence>
<evidence type="ECO:0000256" key="3">
    <source>
        <dbReference type="ARBA" id="ARBA00022729"/>
    </source>
</evidence>
<name>A0AAW5HDB5_PSEPU</name>
<comment type="similarity">
    <text evidence="2">Belongs to the fimbrial protein family.</text>
</comment>
<dbReference type="EMBL" id="JAMHFX010000032">
    <property type="protein sequence ID" value="MCO1619057.1"/>
    <property type="molecule type" value="Genomic_DNA"/>
</dbReference>
<keyword evidence="4" id="KW-0281">Fimbrium</keyword>
<reference evidence="7" key="1">
    <citation type="submission" date="2022-05" db="EMBL/GenBank/DDBJ databases">
        <authorList>
            <person name="Yi M."/>
        </authorList>
    </citation>
    <scope>NUCLEOTIDE SEQUENCE</scope>
    <source>
        <strain evidence="7">DS2</strain>
    </source>
</reference>
<dbReference type="SUPFAM" id="SSF49401">
    <property type="entry name" value="Bacterial adhesins"/>
    <property type="match status" value="1"/>
</dbReference>
<evidence type="ECO:0000256" key="5">
    <source>
        <dbReference type="SAM" id="SignalP"/>
    </source>
</evidence>
<accession>A0AAW5HDB5</accession>
<evidence type="ECO:0000256" key="4">
    <source>
        <dbReference type="ARBA" id="ARBA00023263"/>
    </source>
</evidence>
<protein>
    <submittedName>
        <fullName evidence="7">Fimbrial protein</fullName>
    </submittedName>
</protein>
<reference evidence="7" key="2">
    <citation type="submission" date="2023-08" db="EMBL/GenBank/DDBJ databases">
        <title>Isolation, Identification, Denitrification Characteristics of A Highly Efficient Aerobic Denitrifying Bacterial Strain DS2.</title>
        <authorList>
            <person name="Wang H."/>
        </authorList>
    </citation>
    <scope>NUCLEOTIDE SEQUENCE</scope>
    <source>
        <strain evidence="7">DS2</strain>
    </source>
</reference>
<dbReference type="AlphaFoldDB" id="A0AAW5HDB5"/>
<organism evidence="7 8">
    <name type="scientific">Pseudomonas putida</name>
    <name type="common">Arthrobacter siderocapsulatus</name>
    <dbReference type="NCBI Taxonomy" id="303"/>
    <lineage>
        <taxon>Bacteria</taxon>
        <taxon>Pseudomonadati</taxon>
        <taxon>Pseudomonadota</taxon>
        <taxon>Gammaproteobacteria</taxon>
        <taxon>Pseudomonadales</taxon>
        <taxon>Pseudomonadaceae</taxon>
        <taxon>Pseudomonas</taxon>
    </lineage>
</organism>
<dbReference type="Gene3D" id="2.60.40.1090">
    <property type="entry name" value="Fimbrial-type adhesion domain"/>
    <property type="match status" value="1"/>
</dbReference>
<evidence type="ECO:0000256" key="1">
    <source>
        <dbReference type="ARBA" id="ARBA00004561"/>
    </source>
</evidence>
<sequence length="183" mass="18884">MKKALIPLALAFASNAALAATPLPGIINFYGGVQAGGPCPIEVVDPTTGIPTRVELGFPYVSQFANPGDKTAPVNFALKITPVPGTCDIQPNTEVDVVFESSGGPIGAGSDLYKLLPGSTQDLGISILDKNGTRLAPGTASAMYQLDQSRPTLMEFSAHYEAINAPVADGQALANVSFVVNLP</sequence>
<keyword evidence="3 5" id="KW-0732">Signal</keyword>
<dbReference type="RefSeq" id="WP_252458277.1">
    <property type="nucleotide sequence ID" value="NZ_JAMHFX010000032.1"/>
</dbReference>
<gene>
    <name evidence="7" type="ORF">M8C81_00390</name>
</gene>